<dbReference type="Pfam" id="PF05048">
    <property type="entry name" value="NosD"/>
    <property type="match status" value="1"/>
</dbReference>
<sequence length="414" mass="43184">MEDTKLEVSRRALLKSGAVGGVTLGTISSVASDRAEGVEIDSCSTITEPGTYELTADVSASRFDCIQIRSDDVVLDGNGYELALEESARARFEAMGIPSRGNRLYGTGVGASGGIENVTVRNLTVSTWDTGVWFEDVTDGSIDTVTATGNADGIAVDDSTGTTVSGSVATKNVAEGIVFYSTNESTVVESVADGNSRAGIALIDSARNTVRDVAVAGNGGDGLVLEGADHNDLSALTASEDTAGVTLVHSRGNRVSDVGIDRSGFAGIALGYAPENELTGVTVSDTGGDVRLEEAPSAIWLYAATGNRFEEIRSVRNDVWTIYARDESVANRFEDVTIDGGQPFSITVSDEAVDRHGNVSPVLGEDDGSVPLSVSTRRSLEGTDRETLSAPRQRGNVNQNGGRGFSHSEASRSV</sequence>
<proteinExistence type="predicted"/>
<dbReference type="RefSeq" id="WP_124196141.1">
    <property type="nucleotide sequence ID" value="NZ_REGA01000011.1"/>
</dbReference>
<dbReference type="InterPro" id="IPR006311">
    <property type="entry name" value="TAT_signal"/>
</dbReference>
<protein>
    <recommendedName>
        <fullName evidence="2">Periplasmic copper-binding protein NosD beta helix domain-containing protein</fullName>
    </recommendedName>
</protein>
<dbReference type="AlphaFoldDB" id="A0A3N6LUT6"/>
<dbReference type="NCBIfam" id="TIGR03804">
    <property type="entry name" value="para_beta_helix"/>
    <property type="match status" value="1"/>
</dbReference>
<dbReference type="Gene3D" id="2.160.20.10">
    <property type="entry name" value="Single-stranded right-handed beta-helix, Pectin lyase-like"/>
    <property type="match status" value="1"/>
</dbReference>
<dbReference type="InterPro" id="IPR012334">
    <property type="entry name" value="Pectin_lyas_fold"/>
</dbReference>
<name>A0A3N6LUT6_NATCH</name>
<feature type="region of interest" description="Disordered" evidence="1">
    <location>
        <begin position="357"/>
        <end position="414"/>
    </location>
</feature>
<reference evidence="3 4" key="1">
    <citation type="submission" date="2018-10" db="EMBL/GenBank/DDBJ databases">
        <title>Natrarchaeobius chitinivorans gen. nov., sp. nov., and Natrarchaeobius haloalkaliphilus sp. nov., alkaliphilic, chitin-utilizing haloarchaea from hypersaline alkaline lakes.</title>
        <authorList>
            <person name="Sorokin D.Y."/>
            <person name="Elcheninov A.G."/>
            <person name="Kostrikina N.A."/>
            <person name="Bale N.J."/>
            <person name="Sinninghe Damste J.S."/>
            <person name="Khijniak T.V."/>
            <person name="Kublanov I.V."/>
            <person name="Toshchakov S.V."/>
        </authorList>
    </citation>
    <scope>NUCLEOTIDE SEQUENCE [LARGE SCALE GENOMIC DNA]</scope>
    <source>
        <strain evidence="3 4">AArcht4T</strain>
    </source>
</reference>
<evidence type="ECO:0000256" key="1">
    <source>
        <dbReference type="SAM" id="MobiDB-lite"/>
    </source>
</evidence>
<feature type="domain" description="Periplasmic copper-binding protein NosD beta helix" evidence="2">
    <location>
        <begin position="106"/>
        <end position="255"/>
    </location>
</feature>
<dbReference type="EMBL" id="REGA01000011">
    <property type="protein sequence ID" value="RQG94088.1"/>
    <property type="molecule type" value="Genomic_DNA"/>
</dbReference>
<evidence type="ECO:0000259" key="2">
    <source>
        <dbReference type="Pfam" id="PF05048"/>
    </source>
</evidence>
<organism evidence="3 4">
    <name type="scientific">Natrarchaeobius chitinivorans</name>
    <dbReference type="NCBI Taxonomy" id="1679083"/>
    <lineage>
        <taxon>Archaea</taxon>
        <taxon>Methanobacteriati</taxon>
        <taxon>Methanobacteriota</taxon>
        <taxon>Stenosarchaea group</taxon>
        <taxon>Halobacteria</taxon>
        <taxon>Halobacteriales</taxon>
        <taxon>Natrialbaceae</taxon>
        <taxon>Natrarchaeobius</taxon>
    </lineage>
</organism>
<dbReference type="SUPFAM" id="SSF51126">
    <property type="entry name" value="Pectin lyase-like"/>
    <property type="match status" value="1"/>
</dbReference>
<dbReference type="InterPro" id="IPR006626">
    <property type="entry name" value="PbH1"/>
</dbReference>
<dbReference type="OrthoDB" id="187513at2157"/>
<dbReference type="Proteomes" id="UP000282323">
    <property type="component" value="Unassembled WGS sequence"/>
</dbReference>
<comment type="caution">
    <text evidence="3">The sequence shown here is derived from an EMBL/GenBank/DDBJ whole genome shotgun (WGS) entry which is preliminary data.</text>
</comment>
<dbReference type="PROSITE" id="PS51318">
    <property type="entry name" value="TAT"/>
    <property type="match status" value="1"/>
</dbReference>
<keyword evidence="4" id="KW-1185">Reference proteome</keyword>
<dbReference type="SMART" id="SM00710">
    <property type="entry name" value="PbH1"/>
    <property type="match status" value="8"/>
</dbReference>
<dbReference type="InterPro" id="IPR011050">
    <property type="entry name" value="Pectin_lyase_fold/virulence"/>
</dbReference>
<evidence type="ECO:0000313" key="4">
    <source>
        <dbReference type="Proteomes" id="UP000282323"/>
    </source>
</evidence>
<dbReference type="InterPro" id="IPR007742">
    <property type="entry name" value="NosD_dom"/>
</dbReference>
<dbReference type="InterPro" id="IPR022441">
    <property type="entry name" value="Para_beta_helix_rpt-2"/>
</dbReference>
<gene>
    <name evidence="3" type="ORF">EA473_13565</name>
</gene>
<feature type="compositionally biased region" description="Basic and acidic residues" evidence="1">
    <location>
        <begin position="378"/>
        <end position="387"/>
    </location>
</feature>
<evidence type="ECO:0000313" key="3">
    <source>
        <dbReference type="EMBL" id="RQG94088.1"/>
    </source>
</evidence>
<accession>A0A3N6LUT6</accession>